<protein>
    <submittedName>
        <fullName evidence="1">Uncharacterized protein</fullName>
    </submittedName>
</protein>
<organism evidence="1">
    <name type="scientific">Klebsiella pneumoniae</name>
    <dbReference type="NCBI Taxonomy" id="573"/>
    <lineage>
        <taxon>Bacteria</taxon>
        <taxon>Pseudomonadati</taxon>
        <taxon>Pseudomonadota</taxon>
        <taxon>Gammaproteobacteria</taxon>
        <taxon>Enterobacterales</taxon>
        <taxon>Enterobacteriaceae</taxon>
        <taxon>Klebsiella/Raoultella group</taxon>
        <taxon>Klebsiella</taxon>
        <taxon>Klebsiella pneumoniae complex</taxon>
    </lineage>
</organism>
<geneLocation type="plasmid" evidence="1">
    <name>p309074-1FIIK</name>
</geneLocation>
<evidence type="ECO:0000313" key="1">
    <source>
        <dbReference type="EMBL" id="QIS34301.1"/>
    </source>
</evidence>
<dbReference type="AlphaFoldDB" id="A0A6H0A3S3"/>
<name>A0A6H0A3S3_KLEPN</name>
<keyword evidence="1" id="KW-0614">Plasmid</keyword>
<accession>A0A6H0A3S3</accession>
<proteinExistence type="predicted"/>
<sequence length="41" mass="4446">MVVNEAGKTVRAIFTAWEKQGLPCFFHTCGLLPASSSSFLT</sequence>
<dbReference type="EMBL" id="MN842293">
    <property type="protein sequence ID" value="QIS34301.1"/>
    <property type="molecule type" value="Genomic_DNA"/>
</dbReference>
<reference evidence="1" key="1">
    <citation type="submission" date="2019-12" db="EMBL/GenBank/DDBJ databases">
        <title>Compelete sequence of Tn6502.</title>
        <authorList>
            <person name="Zhou D."/>
        </authorList>
    </citation>
    <scope>NUCLEOTIDE SEQUENCE</scope>
    <source>
        <strain evidence="1">20130907-4</strain>
        <plasmid evidence="1">p309074-1FIIK</plasmid>
    </source>
</reference>